<dbReference type="EMBL" id="LCAU01000013">
    <property type="protein sequence ID" value="KKR97519.1"/>
    <property type="molecule type" value="Genomic_DNA"/>
</dbReference>
<comment type="caution">
    <text evidence="1">The sequence shown here is derived from an EMBL/GenBank/DDBJ whole genome shotgun (WGS) entry which is preliminary data.</text>
</comment>
<name>A0A0G0V978_9BACT</name>
<evidence type="ECO:0000313" key="1">
    <source>
        <dbReference type="EMBL" id="KKR97519.1"/>
    </source>
</evidence>
<evidence type="ECO:0000313" key="2">
    <source>
        <dbReference type="Proteomes" id="UP000034746"/>
    </source>
</evidence>
<dbReference type="Proteomes" id="UP000034746">
    <property type="component" value="Unassembled WGS sequence"/>
</dbReference>
<sequence>MLSPKKIRVSSQIVKKISQKKQGLSKKEKEKAAKIFWSQYRDLMKRLANE</sequence>
<organism evidence="1 2">
    <name type="scientific">Candidatus Uhrbacteria bacterium GW2011_GWF2_41_16</name>
    <dbReference type="NCBI Taxonomy" id="1618997"/>
    <lineage>
        <taxon>Bacteria</taxon>
        <taxon>Candidatus Uhriibacteriota</taxon>
    </lineage>
</organism>
<reference evidence="1 2" key="1">
    <citation type="journal article" date="2015" name="Nature">
        <title>rRNA introns, odd ribosomes, and small enigmatic genomes across a large radiation of phyla.</title>
        <authorList>
            <person name="Brown C.T."/>
            <person name="Hug L.A."/>
            <person name="Thomas B.C."/>
            <person name="Sharon I."/>
            <person name="Castelle C.J."/>
            <person name="Singh A."/>
            <person name="Wilkins M.J."/>
            <person name="Williams K.H."/>
            <person name="Banfield J.F."/>
        </authorList>
    </citation>
    <scope>NUCLEOTIDE SEQUENCE [LARGE SCALE GENOMIC DNA]</scope>
</reference>
<protein>
    <submittedName>
        <fullName evidence="1">Uncharacterized protein</fullName>
    </submittedName>
</protein>
<proteinExistence type="predicted"/>
<accession>A0A0G0V978</accession>
<dbReference type="AlphaFoldDB" id="A0A0G0V978"/>
<gene>
    <name evidence="1" type="ORF">UU48_C0013G0009</name>
</gene>